<dbReference type="EMBL" id="LN734822">
    <property type="protein sequence ID" value="CEL23927.1"/>
    <property type="molecule type" value="Genomic_DNA"/>
</dbReference>
<feature type="domain" description="CAAX prenyl protease 2/Lysostaphin resistance protein A-like" evidence="2">
    <location>
        <begin position="191"/>
        <end position="291"/>
    </location>
</feature>
<dbReference type="STRING" id="2162.BRM9_2059"/>
<dbReference type="Proteomes" id="UP000062768">
    <property type="component" value="Chromosome I"/>
</dbReference>
<protein>
    <submittedName>
        <fullName evidence="3">CAAX amino terminal protease family protein</fullName>
    </submittedName>
    <submittedName>
        <fullName evidence="4">Putative membrane protein</fullName>
    </submittedName>
</protein>
<evidence type="ECO:0000313" key="3">
    <source>
        <dbReference type="EMBL" id="AIS32861.1"/>
    </source>
</evidence>
<feature type="transmembrane region" description="Helical" evidence="1">
    <location>
        <begin position="147"/>
        <end position="171"/>
    </location>
</feature>
<dbReference type="RefSeq" id="WP_048085688.1">
    <property type="nucleotide sequence ID" value="NZ_CALCVY010000104.1"/>
</dbReference>
<feature type="transmembrane region" description="Helical" evidence="1">
    <location>
        <begin position="103"/>
        <end position="126"/>
    </location>
</feature>
<feature type="transmembrane region" description="Helical" evidence="1">
    <location>
        <begin position="308"/>
        <end position="324"/>
    </location>
</feature>
<evidence type="ECO:0000259" key="2">
    <source>
        <dbReference type="Pfam" id="PF02517"/>
    </source>
</evidence>
<feature type="transmembrane region" description="Helical" evidence="1">
    <location>
        <begin position="177"/>
        <end position="199"/>
    </location>
</feature>
<dbReference type="OrthoDB" id="28575at2157"/>
<dbReference type="PANTHER" id="PTHR35797">
    <property type="entry name" value="PROTEASE-RELATED"/>
    <property type="match status" value="1"/>
</dbReference>
<reference evidence="4" key="2">
    <citation type="submission" date="2014-09" db="EMBL/GenBank/DDBJ databases">
        <authorList>
            <person name="Bishop-Lilly K.A."/>
            <person name="Broomall S.M."/>
            <person name="Chain P.S."/>
            <person name="Chertkov O."/>
            <person name="Coyne S.R."/>
            <person name="Daligault H.E."/>
            <person name="Davenport K.W."/>
            <person name="Erkkila T."/>
            <person name="Frey K.G."/>
            <person name="Gibbons H.S."/>
            <person name="Gu W."/>
            <person name="Jaissle J."/>
            <person name="Johnson S.L."/>
            <person name="Koroleva G.I."/>
            <person name="Ladner J.T."/>
            <person name="Lo C.-C."/>
            <person name="Minogue T.D."/>
            <person name="Munk C."/>
            <person name="Palacios G.F."/>
            <person name="Redden C.L."/>
            <person name="Rosenzweig C.N."/>
            <person name="Scholz M.B."/>
            <person name="Teshima H."/>
            <person name="Xu Y."/>
        </authorList>
    </citation>
    <scope>NUCLEOTIDE SEQUENCE</scope>
    <source>
        <strain evidence="4">Mb9</strain>
    </source>
</reference>
<evidence type="ECO:0000313" key="4">
    <source>
        <dbReference type="EMBL" id="CEL23927.1"/>
    </source>
</evidence>
<keyword evidence="3" id="KW-0645">Protease</keyword>
<dbReference type="KEGG" id="mfc:BRM9_2059"/>
<keyword evidence="1" id="KW-1133">Transmembrane helix</keyword>
<evidence type="ECO:0000313" key="5">
    <source>
        <dbReference type="Proteomes" id="UP000029661"/>
    </source>
</evidence>
<dbReference type="AlphaFoldDB" id="A0A089ZDG8"/>
<feature type="transmembrane region" description="Helical" evidence="1">
    <location>
        <begin position="220"/>
        <end position="242"/>
    </location>
</feature>
<dbReference type="Pfam" id="PF02517">
    <property type="entry name" value="Rce1-like"/>
    <property type="match status" value="1"/>
</dbReference>
<evidence type="ECO:0000313" key="6">
    <source>
        <dbReference type="Proteomes" id="UP000062768"/>
    </source>
</evidence>
<feature type="transmembrane region" description="Helical" evidence="1">
    <location>
        <begin position="279"/>
        <end position="302"/>
    </location>
</feature>
<dbReference type="GO" id="GO:0004175">
    <property type="term" value="F:endopeptidase activity"/>
    <property type="evidence" value="ECO:0007669"/>
    <property type="project" value="UniProtKB-ARBA"/>
</dbReference>
<keyword evidence="6" id="KW-1185">Reference proteome</keyword>
<dbReference type="InterPro" id="IPR042150">
    <property type="entry name" value="MmRce1-like"/>
</dbReference>
<keyword evidence="3" id="KW-0378">Hydrolase</keyword>
<dbReference type="InterPro" id="IPR003675">
    <property type="entry name" value="Rce1/LyrA-like_dom"/>
</dbReference>
<feature type="transmembrane region" description="Helical" evidence="1">
    <location>
        <begin position="76"/>
        <end position="97"/>
    </location>
</feature>
<name>A0A089ZDG8_METFO</name>
<dbReference type="GeneID" id="26738543"/>
<feature type="transmembrane region" description="Helical" evidence="1">
    <location>
        <begin position="40"/>
        <end position="64"/>
    </location>
</feature>
<dbReference type="Proteomes" id="UP000029661">
    <property type="component" value="Chromosome"/>
</dbReference>
<dbReference type="GO" id="GO:0006508">
    <property type="term" value="P:proteolysis"/>
    <property type="evidence" value="ECO:0007669"/>
    <property type="project" value="UniProtKB-KW"/>
</dbReference>
<dbReference type="EMBL" id="CP006933">
    <property type="protein sequence ID" value="AIS32861.1"/>
    <property type="molecule type" value="Genomic_DNA"/>
</dbReference>
<dbReference type="PATRIC" id="fig|2162.10.peg.286"/>
<reference evidence="3" key="1">
    <citation type="submission" date="2013-12" db="EMBL/GenBank/DDBJ databases">
        <title>The complete genome sequence of Methanobacterium sp. BRM9.</title>
        <authorList>
            <consortium name="Pastoral Greenhouse Gas Research Consortium"/>
            <person name="Kelly W.J."/>
            <person name="Leahy S.C."/>
            <person name="Perry R."/>
            <person name="Li D."/>
            <person name="Altermann E."/>
            <person name="Lambie S.C."/>
            <person name="Attwood G.T."/>
        </authorList>
    </citation>
    <scope>NUCLEOTIDE SEQUENCE [LARGE SCALE GENOMIC DNA]</scope>
    <source>
        <strain evidence="3">BRM9</strain>
    </source>
</reference>
<feature type="transmembrane region" description="Helical" evidence="1">
    <location>
        <begin position="254"/>
        <end position="272"/>
    </location>
</feature>
<feature type="transmembrane region" description="Helical" evidence="1">
    <location>
        <begin position="16"/>
        <end position="34"/>
    </location>
</feature>
<proteinExistence type="predicted"/>
<accession>A0A089ZDG8</accession>
<dbReference type="PANTHER" id="PTHR35797:SF1">
    <property type="entry name" value="PROTEASE"/>
    <property type="match status" value="1"/>
</dbReference>
<evidence type="ECO:0000256" key="1">
    <source>
        <dbReference type="SAM" id="Phobius"/>
    </source>
</evidence>
<keyword evidence="1" id="KW-0812">Transmembrane</keyword>
<gene>
    <name evidence="3" type="ORF">BRM9_2059</name>
    <name evidence="4" type="ORF">MB9_0278</name>
</gene>
<keyword evidence="1" id="KW-0472">Membrane</keyword>
<dbReference type="GO" id="GO:0080120">
    <property type="term" value="P:CAAX-box protein maturation"/>
    <property type="evidence" value="ECO:0007669"/>
    <property type="project" value="UniProtKB-ARBA"/>
</dbReference>
<organism evidence="3 5">
    <name type="scientific">Methanobacterium formicicum</name>
    <dbReference type="NCBI Taxonomy" id="2162"/>
    <lineage>
        <taxon>Archaea</taxon>
        <taxon>Methanobacteriati</taxon>
        <taxon>Methanobacteriota</taxon>
        <taxon>Methanomada group</taxon>
        <taxon>Methanobacteria</taxon>
        <taxon>Methanobacteriales</taxon>
        <taxon>Methanobacteriaceae</taxon>
        <taxon>Methanobacterium</taxon>
    </lineage>
</organism>
<sequence length="341" mass="37952">MGSIQELIKNNQLKSYFTLTFVVTWVFFVLPLLFSITDPIIAVLVSAIGGSGPALVAIVLSGAIKPKKLEVQNLKRWAIFIILLVLISFLVVLYLGISLNTISITVLILIIVNAVIAAYIITGGLAAHEGIRELLSKLYIWKVGLKWYIVALLIFPVITYLSLIFGVFTTGSPISEILPQISISAIYGAILSFFYITLIRGPLREEIGWRGFALPRLQNLYSPLVATLILAVIWTVWHLPLYYNGMYPGGFDAFLTRFTWNIGLTFLFTWIYNHTRGSLLLVTLFHGSINTAGTLIITPVGISGPYSLAYIVLINIAAIVVIIADKMWRKLPEDHEAVYKY</sequence>